<dbReference type="PATRIC" id="fig|1685127.3.peg.592"/>
<dbReference type="SMART" id="SM00852">
    <property type="entry name" value="MoCF_biosynth"/>
    <property type="match status" value="1"/>
</dbReference>
<dbReference type="Pfam" id="PF00994">
    <property type="entry name" value="MoCF_biosynth"/>
    <property type="match status" value="1"/>
</dbReference>
<protein>
    <submittedName>
        <fullName evidence="2">Molybdenum cofactor biosynthesis protein B</fullName>
    </submittedName>
</protein>
<comment type="caution">
    <text evidence="2">The sequence shown here is derived from an EMBL/GenBank/DDBJ whole genome shotgun (WGS) entry which is preliminary data.</text>
</comment>
<dbReference type="Gene3D" id="3.40.980.10">
    <property type="entry name" value="MoaB/Mog-like domain"/>
    <property type="match status" value="1"/>
</dbReference>
<dbReference type="CDD" id="cd00886">
    <property type="entry name" value="MogA_MoaB"/>
    <property type="match status" value="1"/>
</dbReference>
<dbReference type="InterPro" id="IPR001453">
    <property type="entry name" value="MoaB/Mog_dom"/>
</dbReference>
<dbReference type="GO" id="GO:0006777">
    <property type="term" value="P:Mo-molybdopterin cofactor biosynthetic process"/>
    <property type="evidence" value="ECO:0007669"/>
    <property type="project" value="InterPro"/>
</dbReference>
<dbReference type="Proteomes" id="UP000037210">
    <property type="component" value="Unassembled WGS sequence"/>
</dbReference>
<dbReference type="AlphaFoldDB" id="A0A0M0BRR7"/>
<dbReference type="GO" id="GO:0005829">
    <property type="term" value="C:cytosol"/>
    <property type="evidence" value="ECO:0007669"/>
    <property type="project" value="TreeGrafter"/>
</dbReference>
<evidence type="ECO:0000313" key="3">
    <source>
        <dbReference type="Proteomes" id="UP000037210"/>
    </source>
</evidence>
<proteinExistence type="predicted"/>
<name>A0A0M0BRR7_9ARCH</name>
<dbReference type="PANTHER" id="PTHR43232:SF2">
    <property type="entry name" value="MOLYBDENUM COFACTOR BIOSYNTHESIS PROTEIN B"/>
    <property type="match status" value="1"/>
</dbReference>
<organism evidence="2 3">
    <name type="scientific">miscellaneous Crenarchaeota group-15 archaeon DG-45</name>
    <dbReference type="NCBI Taxonomy" id="1685127"/>
    <lineage>
        <taxon>Archaea</taxon>
        <taxon>Candidatus Bathyarchaeota</taxon>
        <taxon>MCG-15</taxon>
    </lineage>
</organism>
<dbReference type="PANTHER" id="PTHR43232">
    <property type="entry name" value="MOLYBDENUM COFACTOR BIOSYNTHESIS PROTEIN B"/>
    <property type="match status" value="1"/>
</dbReference>
<evidence type="ECO:0000259" key="1">
    <source>
        <dbReference type="SMART" id="SM00852"/>
    </source>
</evidence>
<dbReference type="PIRSF" id="PIRSF006443">
    <property type="entry name" value="MoaB"/>
    <property type="match status" value="1"/>
</dbReference>
<sequence>MHEHRRDQSAEAACAVLVTSDTRRPGTDETGKRAIQLLEEAGHSVAAYKIVRNDTAQIREALEGFLGDDGIQVVITSGGTGIGAADKTVDAVSELLDKRIEGFGELFRRLSYEEIGGAAIISRAAAGVAGGKLVFCLPGSMNAVELGLRRIILPSLGHMLWELSRR</sequence>
<feature type="domain" description="MoaB/Mog" evidence="1">
    <location>
        <begin position="15"/>
        <end position="159"/>
    </location>
</feature>
<dbReference type="FunFam" id="3.40.980.10:FF:000006">
    <property type="entry name" value="Molybdenum cofactor biosynthesis protein B"/>
    <property type="match status" value="1"/>
</dbReference>
<gene>
    <name evidence="2" type="ORF">AC482_02145</name>
</gene>
<evidence type="ECO:0000313" key="2">
    <source>
        <dbReference type="EMBL" id="KON31060.1"/>
    </source>
</evidence>
<dbReference type="EMBL" id="LFWZ01000014">
    <property type="protein sequence ID" value="KON31060.1"/>
    <property type="molecule type" value="Genomic_DNA"/>
</dbReference>
<dbReference type="InterPro" id="IPR012245">
    <property type="entry name" value="MoaB"/>
</dbReference>
<reference evidence="2 3" key="1">
    <citation type="submission" date="2015-06" db="EMBL/GenBank/DDBJ databases">
        <title>New insights into the roles of widespread benthic archaea in carbon and nitrogen cycling.</title>
        <authorList>
            <person name="Lazar C.S."/>
            <person name="Baker B.J."/>
            <person name="Seitz K.W."/>
            <person name="Hyde A.S."/>
            <person name="Dick G.J."/>
            <person name="Hinrichs K.-U."/>
            <person name="Teske A.P."/>
        </authorList>
    </citation>
    <scope>NUCLEOTIDE SEQUENCE [LARGE SCALE GENOMIC DNA]</scope>
    <source>
        <strain evidence="2">DG-45</strain>
    </source>
</reference>
<dbReference type="SUPFAM" id="SSF53218">
    <property type="entry name" value="Molybdenum cofactor biosynthesis proteins"/>
    <property type="match status" value="1"/>
</dbReference>
<accession>A0A0M0BRR7</accession>
<dbReference type="InterPro" id="IPR036425">
    <property type="entry name" value="MoaB/Mog-like_dom_sf"/>
</dbReference>
<dbReference type="NCBIfam" id="TIGR00177">
    <property type="entry name" value="molyb_syn"/>
    <property type="match status" value="1"/>
</dbReference>